<proteinExistence type="predicted"/>
<protein>
    <submittedName>
        <fullName evidence="2">Uncharacterized protein</fullName>
    </submittedName>
</protein>
<feature type="region of interest" description="Disordered" evidence="1">
    <location>
        <begin position="54"/>
        <end position="73"/>
    </location>
</feature>
<dbReference type="Proteomes" id="UP001419268">
    <property type="component" value="Unassembled WGS sequence"/>
</dbReference>
<gene>
    <name evidence="2" type="ORF">Scep_014679</name>
</gene>
<reference evidence="2 3" key="1">
    <citation type="submission" date="2024-01" db="EMBL/GenBank/DDBJ databases">
        <title>Genome assemblies of Stephania.</title>
        <authorList>
            <person name="Yang L."/>
        </authorList>
    </citation>
    <scope>NUCLEOTIDE SEQUENCE [LARGE SCALE GENOMIC DNA]</scope>
    <source>
        <strain evidence="2">JXDWG</strain>
        <tissue evidence="2">Leaf</tissue>
    </source>
</reference>
<name>A0AAP0J1S3_9MAGN</name>
<organism evidence="2 3">
    <name type="scientific">Stephania cephalantha</name>
    <dbReference type="NCBI Taxonomy" id="152367"/>
    <lineage>
        <taxon>Eukaryota</taxon>
        <taxon>Viridiplantae</taxon>
        <taxon>Streptophyta</taxon>
        <taxon>Embryophyta</taxon>
        <taxon>Tracheophyta</taxon>
        <taxon>Spermatophyta</taxon>
        <taxon>Magnoliopsida</taxon>
        <taxon>Ranunculales</taxon>
        <taxon>Menispermaceae</taxon>
        <taxon>Menispermoideae</taxon>
        <taxon>Cissampelideae</taxon>
        <taxon>Stephania</taxon>
    </lineage>
</organism>
<evidence type="ECO:0000313" key="3">
    <source>
        <dbReference type="Proteomes" id="UP001419268"/>
    </source>
</evidence>
<keyword evidence="3" id="KW-1185">Reference proteome</keyword>
<evidence type="ECO:0000313" key="2">
    <source>
        <dbReference type="EMBL" id="KAK9125833.1"/>
    </source>
</evidence>
<dbReference type="EMBL" id="JBBNAG010000006">
    <property type="protein sequence ID" value="KAK9125833.1"/>
    <property type="molecule type" value="Genomic_DNA"/>
</dbReference>
<dbReference type="AlphaFoldDB" id="A0AAP0J1S3"/>
<sequence>MTSDYGKSDENTQKRLVKFGFYIVRDSRTTIDRMSEEAVEQGDIEEEDVIIGDEACASAGGTSGRGRPTRTLR</sequence>
<comment type="caution">
    <text evidence="2">The sequence shown here is derived from an EMBL/GenBank/DDBJ whole genome shotgun (WGS) entry which is preliminary data.</text>
</comment>
<accession>A0AAP0J1S3</accession>
<evidence type="ECO:0000256" key="1">
    <source>
        <dbReference type="SAM" id="MobiDB-lite"/>
    </source>
</evidence>